<feature type="coiled-coil region" evidence="1">
    <location>
        <begin position="24"/>
        <end position="76"/>
    </location>
</feature>
<comment type="caution">
    <text evidence="2">The sequence shown here is derived from an EMBL/GenBank/DDBJ whole genome shotgun (WGS) entry which is preliminary data.</text>
</comment>
<name>A0A9W9CIC1_9PLEO</name>
<reference evidence="2" key="1">
    <citation type="submission" date="2022-10" db="EMBL/GenBank/DDBJ databases">
        <title>Tapping the CABI collections for fungal endophytes: first genome assemblies for Collariella, Neodidymelliopsis, Ascochyta clinopodiicola, Didymella pomorum, Didymosphaeria variabile, Neocosmospora piperis and Neocucurbitaria cava.</title>
        <authorList>
            <person name="Hill R."/>
        </authorList>
    </citation>
    <scope>NUCLEOTIDE SEQUENCE</scope>
    <source>
        <strain evidence="2">IMI 356814</strain>
    </source>
</reference>
<organism evidence="2 3">
    <name type="scientific">Neocucurbitaria cava</name>
    <dbReference type="NCBI Taxonomy" id="798079"/>
    <lineage>
        <taxon>Eukaryota</taxon>
        <taxon>Fungi</taxon>
        <taxon>Dikarya</taxon>
        <taxon>Ascomycota</taxon>
        <taxon>Pezizomycotina</taxon>
        <taxon>Dothideomycetes</taxon>
        <taxon>Pleosporomycetidae</taxon>
        <taxon>Pleosporales</taxon>
        <taxon>Pleosporineae</taxon>
        <taxon>Cucurbitariaceae</taxon>
        <taxon>Neocucurbitaria</taxon>
    </lineage>
</organism>
<accession>A0A9W9CIC1</accession>
<dbReference type="Proteomes" id="UP001140560">
    <property type="component" value="Unassembled WGS sequence"/>
</dbReference>
<gene>
    <name evidence="2" type="ORF">N0V83_009341</name>
</gene>
<dbReference type="EMBL" id="JAPEUY010000018">
    <property type="protein sequence ID" value="KAJ4363889.1"/>
    <property type="molecule type" value="Genomic_DNA"/>
</dbReference>
<proteinExistence type="predicted"/>
<sequence>MIPCHQKQHKAAIKVKEDEIDGLKLNLVQQNASLNANIDSQEQKHQQALIQLETHAKQLHNEAIQQNTEIQALKVAMTDKYSLDFYDENAGFSEDERICSLKR</sequence>
<evidence type="ECO:0000256" key="1">
    <source>
        <dbReference type="SAM" id="Coils"/>
    </source>
</evidence>
<keyword evidence="1" id="KW-0175">Coiled coil</keyword>
<evidence type="ECO:0000313" key="2">
    <source>
        <dbReference type="EMBL" id="KAJ4363889.1"/>
    </source>
</evidence>
<keyword evidence="3" id="KW-1185">Reference proteome</keyword>
<dbReference type="AlphaFoldDB" id="A0A9W9CIC1"/>
<evidence type="ECO:0000313" key="3">
    <source>
        <dbReference type="Proteomes" id="UP001140560"/>
    </source>
</evidence>
<protein>
    <submittedName>
        <fullName evidence="2">Uncharacterized protein</fullName>
    </submittedName>
</protein>